<dbReference type="GO" id="GO:0032056">
    <property type="term" value="P:positive regulation of translation in response to stress"/>
    <property type="evidence" value="ECO:0007669"/>
    <property type="project" value="EnsemblFungi"/>
</dbReference>
<feature type="domain" description="tRNA ligase phosphodiesterase" evidence="3">
    <location>
        <begin position="589"/>
        <end position="804"/>
    </location>
</feature>
<dbReference type="InterPro" id="IPR015965">
    <property type="entry name" value="tRNA_lig_PDEase"/>
</dbReference>
<feature type="active site" description="N6-AMP-lysine intermediate" evidence="2">
    <location>
        <position position="115"/>
    </location>
</feature>
<name>A0A2P7YMM0_9ASCO</name>
<feature type="domain" description="T4 RNA ligase 1-like N-terminal" evidence="5">
    <location>
        <begin position="71"/>
        <end position="297"/>
    </location>
</feature>
<dbReference type="Gene3D" id="3.40.50.300">
    <property type="entry name" value="P-loop containing nucleotide triphosphate hydrolases"/>
    <property type="match status" value="1"/>
</dbReference>
<dbReference type="Pfam" id="PF08303">
    <property type="entry name" value="tRNA_lig_kinase"/>
    <property type="match status" value="1"/>
</dbReference>
<reference evidence="6 7" key="1">
    <citation type="submission" date="2018-03" db="EMBL/GenBank/DDBJ databases">
        <title>Candida pseudohaemulonii genome assembly and annotation.</title>
        <authorList>
            <person name="Munoz J.F."/>
            <person name="Gade L.G."/>
            <person name="Chow N.A."/>
            <person name="Litvintseva A.P."/>
            <person name="Loparev V.N."/>
            <person name="Cuomo C.A."/>
        </authorList>
    </citation>
    <scope>NUCLEOTIDE SEQUENCE [LARGE SCALE GENOMIC DNA]</scope>
    <source>
        <strain evidence="6 7">B12108</strain>
    </source>
</reference>
<evidence type="ECO:0000259" key="3">
    <source>
        <dbReference type="Pfam" id="PF08302"/>
    </source>
</evidence>
<dbReference type="Proteomes" id="UP000241107">
    <property type="component" value="Unassembled WGS sequence"/>
</dbReference>
<dbReference type="EMBL" id="PYFQ01000009">
    <property type="protein sequence ID" value="PSK37192.1"/>
    <property type="molecule type" value="Genomic_DNA"/>
</dbReference>
<dbReference type="PANTHER" id="PTHR32004">
    <property type="entry name" value="TRNA LIGASE"/>
    <property type="match status" value="1"/>
</dbReference>
<keyword evidence="1" id="KW-0436">Ligase</keyword>
<dbReference type="GO" id="GO:0005524">
    <property type="term" value="F:ATP binding"/>
    <property type="evidence" value="ECO:0007669"/>
    <property type="project" value="UniProtKB-UniRule"/>
</dbReference>
<dbReference type="RefSeq" id="XP_024713043.1">
    <property type="nucleotide sequence ID" value="XM_024858956.1"/>
</dbReference>
<dbReference type="GO" id="GO:0070966">
    <property type="term" value="P:nuclear-transcribed mRNA catabolic process, no-go decay"/>
    <property type="evidence" value="ECO:0007669"/>
    <property type="project" value="EnsemblFungi"/>
</dbReference>
<dbReference type="InterPro" id="IPR015966">
    <property type="entry name" value="tRNA_lig_kin_fungi"/>
</dbReference>
<keyword evidence="1" id="KW-0819">tRNA processing</keyword>
<dbReference type="GO" id="GO:0004113">
    <property type="term" value="F:2',3'-cyclic-nucleotide 3'-phosphodiesterase activity"/>
    <property type="evidence" value="ECO:0007669"/>
    <property type="project" value="EnsemblFungi"/>
</dbReference>
<evidence type="ECO:0000259" key="4">
    <source>
        <dbReference type="Pfam" id="PF08303"/>
    </source>
</evidence>
<dbReference type="Pfam" id="PF08302">
    <property type="entry name" value="tRNA_lig_CPD"/>
    <property type="match status" value="1"/>
</dbReference>
<dbReference type="GO" id="GO:0003972">
    <property type="term" value="F:RNA ligase (ATP) activity"/>
    <property type="evidence" value="ECO:0007669"/>
    <property type="project" value="UniProtKB-UniRule"/>
</dbReference>
<dbReference type="AlphaFoldDB" id="A0A2P7YMM0"/>
<dbReference type="GO" id="GO:0036498">
    <property type="term" value="P:IRE1-mediated unfolded protein response"/>
    <property type="evidence" value="ECO:0007669"/>
    <property type="project" value="EnsemblFungi"/>
</dbReference>
<dbReference type="GO" id="GO:2000622">
    <property type="term" value="P:regulation of nuclear-transcribed mRNA catabolic process, nonsense-mediated decay"/>
    <property type="evidence" value="ECO:0007669"/>
    <property type="project" value="EnsemblFungi"/>
</dbReference>
<proteinExistence type="inferred from homology"/>
<sequence length="844" mass="97697">MLDSFPVKRDLEDEISNLFIDLQVALEKTKLAKAQRKTYKITTSKGDEEVDSWKFNEYAYSDKSIVLPLRARGVFTKDGSIIARGYDKFFSVDEVEDTKKDAIMKLKGPFEVTTKENGCIVLISGLEDGTLVVCSKHVTGEPIGESPNRESNIKHSRQAEKAVFEHLEKAGKKPEELAKVLYDHNVTAVAELCDDEFEEHIVEYPKELAGLYLHGINANIRDFYTYPMEDVFELADEFGFRKVHLERFDSIEELWELLEERSKSGSYQGRLVEGFVVRGKKELGDPFFFKYKFTRPYDLYRTLREATKKLVEQTEAKMDIALGEKKYALVVKAYLDFVEEYFEKNPEAAQEFLNDKGIIKARNLFLENSEIVTESGLSLNELEATELLVERLEAFHIETAKKYILVPIAVVGSGKTTVFRTLQNLFPQWGHVQNDNYQTPKPFREECIDSLLKLTVLLLDRNNAMKRERREIIDQLKKMRLGKILPDFGFRFIGVNFGAAQKSPEFEKIVSERVMKRGDEHQSIKASSQEARTSRIVSDLVRRLEQPNLKNKSESKDGEIVPLYEQDELAFPDDKFHEVINVDITKHDSLEIAKQIWKYLKDVPELEEERNPTEEEWQAAYKEALEYKPTFQKKMPVNSHNGKRAEYYGIHIEEREALVELLKKSLPDNPTWESIQTNGRVQDEFHVTLGHKDSIYVHEQKKPDWEALGRQFGMNQARKNSGEDKKVSVNYFYDIRLTRAIIFDDKLVTIEVKLEQGYKTDENNNIVKERSQIKPLNEHLHITIGTVSPAIRAAELNAALTELFLKYEDPEDGEYKLKETTARVVSLDKVLEKQKVFIMFTYDF</sequence>
<dbReference type="Pfam" id="PF09511">
    <property type="entry name" value="RNA_lig_T4_1"/>
    <property type="match status" value="1"/>
</dbReference>
<gene>
    <name evidence="6" type="ORF">C7M61_003619</name>
</gene>
<evidence type="ECO:0000313" key="6">
    <source>
        <dbReference type="EMBL" id="PSK37192.1"/>
    </source>
</evidence>
<dbReference type="OrthoDB" id="276239at2759"/>
<dbReference type="GeneID" id="36567007"/>
<evidence type="ECO:0000259" key="5">
    <source>
        <dbReference type="Pfam" id="PF09511"/>
    </source>
</evidence>
<dbReference type="VEuPathDB" id="FungiDB:C7M61_003619"/>
<comment type="similarity">
    <text evidence="1">Belongs to the TRL1 family.</text>
</comment>
<organism evidence="6 7">
    <name type="scientific">Candidozyma pseudohaemuli</name>
    <dbReference type="NCBI Taxonomy" id="418784"/>
    <lineage>
        <taxon>Eukaryota</taxon>
        <taxon>Fungi</taxon>
        <taxon>Dikarya</taxon>
        <taxon>Ascomycota</taxon>
        <taxon>Saccharomycotina</taxon>
        <taxon>Pichiomycetes</taxon>
        <taxon>Metschnikowiaceae</taxon>
        <taxon>Candidozyma</taxon>
    </lineage>
</organism>
<dbReference type="PIRSF" id="PIRSF019634">
    <property type="entry name" value="tRNA_lig_yeast"/>
    <property type="match status" value="1"/>
</dbReference>
<evidence type="ECO:0000256" key="2">
    <source>
        <dbReference type="PIRSR" id="PIRSR019634-50"/>
    </source>
</evidence>
<dbReference type="GO" id="GO:0005737">
    <property type="term" value="C:cytoplasm"/>
    <property type="evidence" value="ECO:0007669"/>
    <property type="project" value="EnsemblFungi"/>
</dbReference>
<dbReference type="GO" id="GO:0005637">
    <property type="term" value="C:nuclear inner membrane"/>
    <property type="evidence" value="ECO:0007669"/>
    <property type="project" value="EnsemblFungi"/>
</dbReference>
<accession>A0A2P7YMM0</accession>
<dbReference type="EC" id="6.5.1.3" evidence="1"/>
<protein>
    <recommendedName>
        <fullName evidence="1">tRNA ligase</fullName>
        <ecNumber evidence="1">6.5.1.3</ecNumber>
    </recommendedName>
</protein>
<dbReference type="GO" id="GO:0051730">
    <property type="term" value="F:GTP-dependent polyribonucleotide 5'-hydroxyl-kinase activity"/>
    <property type="evidence" value="ECO:0007669"/>
    <property type="project" value="EnsemblFungi"/>
</dbReference>
<dbReference type="InterPro" id="IPR012387">
    <property type="entry name" value="Trl1_fun"/>
</dbReference>
<dbReference type="PANTHER" id="PTHR32004:SF1">
    <property type="entry name" value="TRNA LIGASE"/>
    <property type="match status" value="1"/>
</dbReference>
<comment type="caution">
    <text evidence="6">The sequence shown here is derived from an EMBL/GenBank/DDBJ whole genome shotgun (WGS) entry which is preliminary data.</text>
</comment>
<keyword evidence="7" id="KW-1185">Reference proteome</keyword>
<evidence type="ECO:0000256" key="1">
    <source>
        <dbReference type="PIRNR" id="PIRNR019634"/>
    </source>
</evidence>
<feature type="domain" description="tRNA ligase kinase" evidence="4">
    <location>
        <begin position="404"/>
        <end position="556"/>
    </location>
</feature>
<dbReference type="InterPro" id="IPR019039">
    <property type="entry name" value="T4-Rnl1-like_N"/>
</dbReference>
<comment type="catalytic activity">
    <reaction evidence="1">
        <text>ATP + (ribonucleotide)n-3'-hydroxyl + 5'-phospho-(ribonucleotide)m = (ribonucleotide)n+m + AMP + diphosphate.</text>
        <dbReference type="EC" id="6.5.1.3"/>
    </reaction>
</comment>
<dbReference type="GO" id="GO:0006388">
    <property type="term" value="P:tRNA splicing, via endonucleolytic cleavage and ligation"/>
    <property type="evidence" value="ECO:0007669"/>
    <property type="project" value="UniProtKB-UniRule"/>
</dbReference>
<dbReference type="InterPro" id="IPR027417">
    <property type="entry name" value="P-loop_NTPase"/>
</dbReference>
<evidence type="ECO:0000313" key="7">
    <source>
        <dbReference type="Proteomes" id="UP000241107"/>
    </source>
</evidence>